<name>A0A6M3JAB0_9ZZZZ</name>
<protein>
    <submittedName>
        <fullName evidence="1">Uncharacterized protein</fullName>
    </submittedName>
</protein>
<reference evidence="1" key="1">
    <citation type="submission" date="2020-03" db="EMBL/GenBank/DDBJ databases">
        <title>The deep terrestrial virosphere.</title>
        <authorList>
            <person name="Holmfeldt K."/>
            <person name="Nilsson E."/>
            <person name="Simone D."/>
            <person name="Lopez-Fernandez M."/>
            <person name="Wu X."/>
            <person name="de Brujin I."/>
            <person name="Lundin D."/>
            <person name="Andersson A."/>
            <person name="Bertilsson S."/>
            <person name="Dopson M."/>
        </authorList>
    </citation>
    <scope>NUCLEOTIDE SEQUENCE</scope>
    <source>
        <strain evidence="1">MM415B00334</strain>
    </source>
</reference>
<proteinExistence type="predicted"/>
<sequence length="117" mass="13639">MGRRLIYRIEERMINHSKPMPERGRKIAATDAQLRRYLQSISRIHDVSIEIDTLPEGETCGWHGCELPAELIWRMIRYIEQKPVRGFRKVCRFHATWVAAKYEIEIPGGNCGGMARD</sequence>
<organism evidence="1">
    <name type="scientific">viral metagenome</name>
    <dbReference type="NCBI Taxonomy" id="1070528"/>
    <lineage>
        <taxon>unclassified sequences</taxon>
        <taxon>metagenomes</taxon>
        <taxon>organismal metagenomes</taxon>
    </lineage>
</organism>
<dbReference type="EMBL" id="MT141560">
    <property type="protein sequence ID" value="QJA66774.1"/>
    <property type="molecule type" value="Genomic_DNA"/>
</dbReference>
<dbReference type="AlphaFoldDB" id="A0A6M3JAB0"/>
<evidence type="ECO:0000313" key="1">
    <source>
        <dbReference type="EMBL" id="QJA66774.1"/>
    </source>
</evidence>
<accession>A0A6M3JAB0</accession>
<gene>
    <name evidence="1" type="ORF">MM415B00334_0027</name>
</gene>